<evidence type="ECO:0000313" key="2">
    <source>
        <dbReference type="Proteomes" id="UP000053593"/>
    </source>
</evidence>
<protein>
    <submittedName>
        <fullName evidence="1">Uncharacterized protein</fullName>
    </submittedName>
</protein>
<gene>
    <name evidence="1" type="ORF">GYMLUDRAFT_101215</name>
</gene>
<organism evidence="1 2">
    <name type="scientific">Collybiopsis luxurians FD-317 M1</name>
    <dbReference type="NCBI Taxonomy" id="944289"/>
    <lineage>
        <taxon>Eukaryota</taxon>
        <taxon>Fungi</taxon>
        <taxon>Dikarya</taxon>
        <taxon>Basidiomycota</taxon>
        <taxon>Agaricomycotina</taxon>
        <taxon>Agaricomycetes</taxon>
        <taxon>Agaricomycetidae</taxon>
        <taxon>Agaricales</taxon>
        <taxon>Marasmiineae</taxon>
        <taxon>Omphalotaceae</taxon>
        <taxon>Collybiopsis</taxon>
        <taxon>Collybiopsis luxurians</taxon>
    </lineage>
</organism>
<evidence type="ECO:0000313" key="1">
    <source>
        <dbReference type="EMBL" id="KIK50798.1"/>
    </source>
</evidence>
<dbReference type="Proteomes" id="UP000053593">
    <property type="component" value="Unassembled WGS sequence"/>
</dbReference>
<proteinExistence type="predicted"/>
<accession>A0A0D0C7N2</accession>
<keyword evidence="2" id="KW-1185">Reference proteome</keyword>
<dbReference type="EMBL" id="KN834884">
    <property type="protein sequence ID" value="KIK50798.1"/>
    <property type="molecule type" value="Genomic_DNA"/>
</dbReference>
<reference evidence="1 2" key="1">
    <citation type="submission" date="2014-04" db="EMBL/GenBank/DDBJ databases">
        <title>Evolutionary Origins and Diversification of the Mycorrhizal Mutualists.</title>
        <authorList>
            <consortium name="DOE Joint Genome Institute"/>
            <consortium name="Mycorrhizal Genomics Consortium"/>
            <person name="Kohler A."/>
            <person name="Kuo A."/>
            <person name="Nagy L.G."/>
            <person name="Floudas D."/>
            <person name="Copeland A."/>
            <person name="Barry K.W."/>
            <person name="Cichocki N."/>
            <person name="Veneault-Fourrey C."/>
            <person name="LaButti K."/>
            <person name="Lindquist E.A."/>
            <person name="Lipzen A."/>
            <person name="Lundell T."/>
            <person name="Morin E."/>
            <person name="Murat C."/>
            <person name="Riley R."/>
            <person name="Ohm R."/>
            <person name="Sun H."/>
            <person name="Tunlid A."/>
            <person name="Henrissat B."/>
            <person name="Grigoriev I.V."/>
            <person name="Hibbett D.S."/>
            <person name="Martin F."/>
        </authorList>
    </citation>
    <scope>NUCLEOTIDE SEQUENCE [LARGE SCALE GENOMIC DNA]</scope>
    <source>
        <strain evidence="1 2">FD-317 M1</strain>
    </source>
</reference>
<name>A0A0D0C7N2_9AGAR</name>
<dbReference type="HOGENOM" id="CLU_2320650_0_0_1"/>
<sequence length="99" mass="10946">MNLFRPCSTSTTRLQVSVVLYSAQSLGIFNSNQRETHNRNSCNLSSSWSSISSFSCSGAVLCSYNTIFNTTLTPFDNSLTESWYNINMVGSLTCPRPTV</sequence>
<dbReference type="AlphaFoldDB" id="A0A0D0C7N2"/>